<dbReference type="PROSITE" id="PS01124">
    <property type="entry name" value="HTH_ARAC_FAMILY_2"/>
    <property type="match status" value="1"/>
</dbReference>
<gene>
    <name evidence="5" type="ORF">SAMN05660748_3715</name>
</gene>
<dbReference type="AlphaFoldDB" id="A0A285VBC7"/>
<dbReference type="InterPro" id="IPR050204">
    <property type="entry name" value="AraC_XylS_family_regulators"/>
</dbReference>
<keyword evidence="6" id="KW-1185">Reference proteome</keyword>
<sequence length="315" mass="34493">MTVRPSSSDADRFSGFGHWRDAICEHIVELRAHTVGTPDSTSFTGGIVRNSMDGLQVSSVIADAHEVVRTPRLISRSDNDDLFLTVLVAGDGMFEQAGRCAVLARPGDFVLLDSSRPYRGRLNGRSRQVVVRVPRSRLAVWLPRFEQVTAVTVSGASGVGAMASGLLRSLPLYGEETGPMPSLAGPVYDLVAAALYARGRGGVERESVRASHLGRARSFIRQNLDDPTLTPALVAKGSNVSLRYLYALFESDGTSPARWILEERLARADALLVDPRWEGRTIEEIALRVGFSQAAHFTRTFKTRYGITPSRRRRA</sequence>
<protein>
    <submittedName>
        <fullName evidence="5">Transcriptional regulator, AraC family</fullName>
    </submittedName>
</protein>
<dbReference type="GO" id="GO:0043565">
    <property type="term" value="F:sequence-specific DNA binding"/>
    <property type="evidence" value="ECO:0007669"/>
    <property type="project" value="InterPro"/>
</dbReference>
<evidence type="ECO:0000256" key="1">
    <source>
        <dbReference type="ARBA" id="ARBA00023015"/>
    </source>
</evidence>
<dbReference type="OrthoDB" id="9799345at2"/>
<keyword evidence="2" id="KW-0238">DNA-binding</keyword>
<name>A0A285VBC7_9ACTN</name>
<dbReference type="SMART" id="SM00342">
    <property type="entry name" value="HTH_ARAC"/>
    <property type="match status" value="1"/>
</dbReference>
<proteinExistence type="predicted"/>
<dbReference type="GO" id="GO:0003700">
    <property type="term" value="F:DNA-binding transcription factor activity"/>
    <property type="evidence" value="ECO:0007669"/>
    <property type="project" value="InterPro"/>
</dbReference>
<evidence type="ECO:0000313" key="5">
    <source>
        <dbReference type="EMBL" id="SOC51415.1"/>
    </source>
</evidence>
<feature type="domain" description="HTH araC/xylS-type" evidence="4">
    <location>
        <begin position="214"/>
        <end position="315"/>
    </location>
</feature>
<evidence type="ECO:0000259" key="4">
    <source>
        <dbReference type="PROSITE" id="PS01124"/>
    </source>
</evidence>
<dbReference type="InterPro" id="IPR009057">
    <property type="entry name" value="Homeodomain-like_sf"/>
</dbReference>
<dbReference type="Gene3D" id="1.10.10.60">
    <property type="entry name" value="Homeodomain-like"/>
    <property type="match status" value="1"/>
</dbReference>
<dbReference type="InterPro" id="IPR018060">
    <property type="entry name" value="HTH_AraC"/>
</dbReference>
<dbReference type="Pfam" id="PF14525">
    <property type="entry name" value="AraC_binding_2"/>
    <property type="match status" value="1"/>
</dbReference>
<evidence type="ECO:0000256" key="3">
    <source>
        <dbReference type="ARBA" id="ARBA00023163"/>
    </source>
</evidence>
<evidence type="ECO:0000313" key="6">
    <source>
        <dbReference type="Proteomes" id="UP000219435"/>
    </source>
</evidence>
<dbReference type="Pfam" id="PF12833">
    <property type="entry name" value="HTH_18"/>
    <property type="match status" value="1"/>
</dbReference>
<dbReference type="SUPFAM" id="SSF46689">
    <property type="entry name" value="Homeodomain-like"/>
    <property type="match status" value="1"/>
</dbReference>
<dbReference type="PRINTS" id="PR00032">
    <property type="entry name" value="HTHARAC"/>
</dbReference>
<accession>A0A285VBC7</accession>
<evidence type="ECO:0000256" key="2">
    <source>
        <dbReference type="ARBA" id="ARBA00023125"/>
    </source>
</evidence>
<dbReference type="RefSeq" id="WP_097196507.1">
    <property type="nucleotide sequence ID" value="NZ_OBQI01000006.1"/>
</dbReference>
<dbReference type="PANTHER" id="PTHR46796:SF6">
    <property type="entry name" value="ARAC SUBFAMILY"/>
    <property type="match status" value="1"/>
</dbReference>
<keyword evidence="3" id="KW-0804">Transcription</keyword>
<dbReference type="EMBL" id="OBQI01000006">
    <property type="protein sequence ID" value="SOC51415.1"/>
    <property type="molecule type" value="Genomic_DNA"/>
</dbReference>
<dbReference type="InterPro" id="IPR035418">
    <property type="entry name" value="AraC-bd_2"/>
</dbReference>
<dbReference type="PANTHER" id="PTHR46796">
    <property type="entry name" value="HTH-TYPE TRANSCRIPTIONAL ACTIVATOR RHAS-RELATED"/>
    <property type="match status" value="1"/>
</dbReference>
<dbReference type="InterPro" id="IPR020449">
    <property type="entry name" value="Tscrpt_reg_AraC-type_HTH"/>
</dbReference>
<organism evidence="5 6">
    <name type="scientific">Blastococcus aggregatus</name>
    <dbReference type="NCBI Taxonomy" id="38502"/>
    <lineage>
        <taxon>Bacteria</taxon>
        <taxon>Bacillati</taxon>
        <taxon>Actinomycetota</taxon>
        <taxon>Actinomycetes</taxon>
        <taxon>Geodermatophilales</taxon>
        <taxon>Geodermatophilaceae</taxon>
        <taxon>Blastococcus</taxon>
    </lineage>
</organism>
<reference evidence="6" key="1">
    <citation type="submission" date="2017-08" db="EMBL/GenBank/DDBJ databases">
        <authorList>
            <person name="Varghese N."/>
            <person name="Submissions S."/>
        </authorList>
    </citation>
    <scope>NUCLEOTIDE SEQUENCE [LARGE SCALE GENOMIC DNA]</scope>
    <source>
        <strain evidence="6">DSM 4725</strain>
    </source>
</reference>
<keyword evidence="1" id="KW-0805">Transcription regulation</keyword>
<dbReference type="Proteomes" id="UP000219435">
    <property type="component" value="Unassembled WGS sequence"/>
</dbReference>